<dbReference type="InterPro" id="IPR001841">
    <property type="entry name" value="Znf_RING"/>
</dbReference>
<dbReference type="KEGG" id="gtt:GUITHDRAFT_112185"/>
<dbReference type="PROSITE" id="PS50089">
    <property type="entry name" value="ZF_RING_2"/>
    <property type="match status" value="1"/>
</dbReference>
<dbReference type="HOGENOM" id="CLU_353936_0_0_1"/>
<keyword evidence="1" id="KW-0862">Zinc</keyword>
<evidence type="ECO:0000256" key="2">
    <source>
        <dbReference type="SAM" id="MobiDB-lite"/>
    </source>
</evidence>
<dbReference type="GeneID" id="17298369"/>
<dbReference type="Pfam" id="PF13920">
    <property type="entry name" value="zf-C3HC4_3"/>
    <property type="match status" value="1"/>
</dbReference>
<gene>
    <name evidence="6" type="ORF">GUITHDRAFT_112185</name>
</gene>
<dbReference type="AlphaFoldDB" id="L1IZU0"/>
<feature type="signal peptide" evidence="4">
    <location>
        <begin position="1"/>
        <end position="17"/>
    </location>
</feature>
<evidence type="ECO:0000256" key="4">
    <source>
        <dbReference type="SAM" id="SignalP"/>
    </source>
</evidence>
<dbReference type="OrthoDB" id="1711136at2759"/>
<reference evidence="7" key="3">
    <citation type="submission" date="2015-06" db="UniProtKB">
        <authorList>
            <consortium name="EnsemblProtists"/>
        </authorList>
    </citation>
    <scope>IDENTIFICATION</scope>
</reference>
<dbReference type="PaxDb" id="55529-EKX41768"/>
<dbReference type="GO" id="GO:0008270">
    <property type="term" value="F:zinc ion binding"/>
    <property type="evidence" value="ECO:0007669"/>
    <property type="project" value="UniProtKB-KW"/>
</dbReference>
<dbReference type="InterPro" id="IPR013083">
    <property type="entry name" value="Znf_RING/FYVE/PHD"/>
</dbReference>
<protein>
    <recommendedName>
        <fullName evidence="5">RING-type domain-containing protein</fullName>
    </recommendedName>
</protein>
<feature type="region of interest" description="Disordered" evidence="2">
    <location>
        <begin position="644"/>
        <end position="735"/>
    </location>
</feature>
<reference evidence="6 8" key="1">
    <citation type="journal article" date="2012" name="Nature">
        <title>Algal genomes reveal evolutionary mosaicism and the fate of nucleomorphs.</title>
        <authorList>
            <consortium name="DOE Joint Genome Institute"/>
            <person name="Curtis B.A."/>
            <person name="Tanifuji G."/>
            <person name="Burki F."/>
            <person name="Gruber A."/>
            <person name="Irimia M."/>
            <person name="Maruyama S."/>
            <person name="Arias M.C."/>
            <person name="Ball S.G."/>
            <person name="Gile G.H."/>
            <person name="Hirakawa Y."/>
            <person name="Hopkins J.F."/>
            <person name="Kuo A."/>
            <person name="Rensing S.A."/>
            <person name="Schmutz J."/>
            <person name="Symeonidi A."/>
            <person name="Elias M."/>
            <person name="Eveleigh R.J."/>
            <person name="Herman E.K."/>
            <person name="Klute M.J."/>
            <person name="Nakayama T."/>
            <person name="Obornik M."/>
            <person name="Reyes-Prieto A."/>
            <person name="Armbrust E.V."/>
            <person name="Aves S.J."/>
            <person name="Beiko R.G."/>
            <person name="Coutinho P."/>
            <person name="Dacks J.B."/>
            <person name="Durnford D.G."/>
            <person name="Fast N.M."/>
            <person name="Green B.R."/>
            <person name="Grisdale C.J."/>
            <person name="Hempel F."/>
            <person name="Henrissat B."/>
            <person name="Hoppner M.P."/>
            <person name="Ishida K."/>
            <person name="Kim E."/>
            <person name="Koreny L."/>
            <person name="Kroth P.G."/>
            <person name="Liu Y."/>
            <person name="Malik S.B."/>
            <person name="Maier U.G."/>
            <person name="McRose D."/>
            <person name="Mock T."/>
            <person name="Neilson J.A."/>
            <person name="Onodera N.T."/>
            <person name="Poole A.M."/>
            <person name="Pritham E.J."/>
            <person name="Richards T.A."/>
            <person name="Rocap G."/>
            <person name="Roy S.W."/>
            <person name="Sarai C."/>
            <person name="Schaack S."/>
            <person name="Shirato S."/>
            <person name="Slamovits C.H."/>
            <person name="Spencer D.F."/>
            <person name="Suzuki S."/>
            <person name="Worden A.Z."/>
            <person name="Zauner S."/>
            <person name="Barry K."/>
            <person name="Bell C."/>
            <person name="Bharti A.K."/>
            <person name="Crow J.A."/>
            <person name="Grimwood J."/>
            <person name="Kramer R."/>
            <person name="Lindquist E."/>
            <person name="Lucas S."/>
            <person name="Salamov A."/>
            <person name="McFadden G.I."/>
            <person name="Lane C.E."/>
            <person name="Keeling P.J."/>
            <person name="Gray M.W."/>
            <person name="Grigoriev I.V."/>
            <person name="Archibald J.M."/>
        </authorList>
    </citation>
    <scope>NUCLEOTIDE SEQUENCE</scope>
    <source>
        <strain evidence="6 8">CCMP2712</strain>
    </source>
</reference>
<proteinExistence type="predicted"/>
<reference evidence="8" key="2">
    <citation type="submission" date="2012-11" db="EMBL/GenBank/DDBJ databases">
        <authorList>
            <person name="Kuo A."/>
            <person name="Curtis B.A."/>
            <person name="Tanifuji G."/>
            <person name="Burki F."/>
            <person name="Gruber A."/>
            <person name="Irimia M."/>
            <person name="Maruyama S."/>
            <person name="Arias M.C."/>
            <person name="Ball S.G."/>
            <person name="Gile G.H."/>
            <person name="Hirakawa Y."/>
            <person name="Hopkins J.F."/>
            <person name="Rensing S.A."/>
            <person name="Schmutz J."/>
            <person name="Symeonidi A."/>
            <person name="Elias M."/>
            <person name="Eveleigh R.J."/>
            <person name="Herman E.K."/>
            <person name="Klute M.J."/>
            <person name="Nakayama T."/>
            <person name="Obornik M."/>
            <person name="Reyes-Prieto A."/>
            <person name="Armbrust E.V."/>
            <person name="Aves S.J."/>
            <person name="Beiko R.G."/>
            <person name="Coutinho P."/>
            <person name="Dacks J.B."/>
            <person name="Durnford D.G."/>
            <person name="Fast N.M."/>
            <person name="Green B.R."/>
            <person name="Grisdale C."/>
            <person name="Hempe F."/>
            <person name="Henrissat B."/>
            <person name="Hoppner M.P."/>
            <person name="Ishida K.-I."/>
            <person name="Kim E."/>
            <person name="Koreny L."/>
            <person name="Kroth P.G."/>
            <person name="Liu Y."/>
            <person name="Malik S.-B."/>
            <person name="Maier U.G."/>
            <person name="McRose D."/>
            <person name="Mock T."/>
            <person name="Neilson J.A."/>
            <person name="Onodera N.T."/>
            <person name="Poole A.M."/>
            <person name="Pritham E.J."/>
            <person name="Richards T.A."/>
            <person name="Rocap G."/>
            <person name="Roy S.W."/>
            <person name="Sarai C."/>
            <person name="Schaack S."/>
            <person name="Shirato S."/>
            <person name="Slamovits C.H."/>
            <person name="Spencer D.F."/>
            <person name="Suzuki S."/>
            <person name="Worden A.Z."/>
            <person name="Zauner S."/>
            <person name="Barry K."/>
            <person name="Bell C."/>
            <person name="Bharti A.K."/>
            <person name="Crow J.A."/>
            <person name="Grimwood J."/>
            <person name="Kramer R."/>
            <person name="Lindquist E."/>
            <person name="Lucas S."/>
            <person name="Salamov A."/>
            <person name="McFadden G.I."/>
            <person name="Lane C.E."/>
            <person name="Keeling P.J."/>
            <person name="Gray M.W."/>
            <person name="Grigoriev I.V."/>
            <person name="Archibald J.M."/>
        </authorList>
    </citation>
    <scope>NUCLEOTIDE SEQUENCE</scope>
    <source>
        <strain evidence="8">CCMP2712</strain>
    </source>
</reference>
<keyword evidence="8" id="KW-1185">Reference proteome</keyword>
<keyword evidence="3" id="KW-1133">Transmembrane helix</keyword>
<dbReference type="EMBL" id="JH993021">
    <property type="protein sequence ID" value="EKX41768.1"/>
    <property type="molecule type" value="Genomic_DNA"/>
</dbReference>
<feature type="compositionally biased region" description="Basic and acidic residues" evidence="2">
    <location>
        <begin position="656"/>
        <end position="701"/>
    </location>
</feature>
<organism evidence="6">
    <name type="scientific">Guillardia theta (strain CCMP2712)</name>
    <name type="common">Cryptophyte</name>
    <dbReference type="NCBI Taxonomy" id="905079"/>
    <lineage>
        <taxon>Eukaryota</taxon>
        <taxon>Cryptophyceae</taxon>
        <taxon>Pyrenomonadales</taxon>
        <taxon>Geminigeraceae</taxon>
        <taxon>Guillardia</taxon>
    </lineage>
</organism>
<feature type="compositionally biased region" description="Acidic residues" evidence="2">
    <location>
        <begin position="603"/>
        <end position="620"/>
    </location>
</feature>
<keyword evidence="3" id="KW-0472">Membrane</keyword>
<feature type="region of interest" description="Disordered" evidence="2">
    <location>
        <begin position="597"/>
        <end position="624"/>
    </location>
</feature>
<dbReference type="EnsemblProtists" id="EKX41768">
    <property type="protein sequence ID" value="EKX41768"/>
    <property type="gene ID" value="GUITHDRAFT_112185"/>
</dbReference>
<keyword evidence="1" id="KW-0863">Zinc-finger</keyword>
<keyword evidence="3" id="KW-0812">Transmembrane</keyword>
<feature type="transmembrane region" description="Helical" evidence="3">
    <location>
        <begin position="524"/>
        <end position="547"/>
    </location>
</feature>
<feature type="chain" id="PRO_5008770681" description="RING-type domain-containing protein" evidence="4">
    <location>
        <begin position="18"/>
        <end position="794"/>
    </location>
</feature>
<accession>L1IZU0</accession>
<dbReference type="RefSeq" id="XP_005828748.1">
    <property type="nucleotide sequence ID" value="XM_005828691.1"/>
</dbReference>
<evidence type="ECO:0000313" key="8">
    <source>
        <dbReference type="Proteomes" id="UP000011087"/>
    </source>
</evidence>
<evidence type="ECO:0000256" key="1">
    <source>
        <dbReference type="PROSITE-ProRule" id="PRU00175"/>
    </source>
</evidence>
<dbReference type="Proteomes" id="UP000011087">
    <property type="component" value="Unassembled WGS sequence"/>
</dbReference>
<name>L1IZU0_GUITC</name>
<keyword evidence="1" id="KW-0479">Metal-binding</keyword>
<feature type="domain" description="RING-type" evidence="5">
    <location>
        <begin position="747"/>
        <end position="782"/>
    </location>
</feature>
<keyword evidence="4" id="KW-0732">Signal</keyword>
<dbReference type="Gene3D" id="3.30.40.10">
    <property type="entry name" value="Zinc/RING finger domain, C3HC4 (zinc finger)"/>
    <property type="match status" value="1"/>
</dbReference>
<evidence type="ECO:0000313" key="7">
    <source>
        <dbReference type="EnsemblProtists" id="EKX41768"/>
    </source>
</evidence>
<evidence type="ECO:0000313" key="6">
    <source>
        <dbReference type="EMBL" id="EKX41768.1"/>
    </source>
</evidence>
<evidence type="ECO:0000259" key="5">
    <source>
        <dbReference type="PROSITE" id="PS50089"/>
    </source>
</evidence>
<evidence type="ECO:0000256" key="3">
    <source>
        <dbReference type="SAM" id="Phobius"/>
    </source>
</evidence>
<sequence>MVVQRLCLLASVGLAMGSLQGRAKSDHAVHLHGKVSDIVFSSCLPDFGVRGLGASMSSTDRVHAMSGTGGIAIARCVGTKNCQAPVVQFDGNSTTSINFSPTVLRKLEGDGKVHIAPSCPRSKVGFHLKEAKISTYESIVAFAGGDHNTGGCVELVVLQDDLSWKHLQSLPRSLSADPFRHKPSWLTGDRTLLSSSFGKQVAMGEGEVAVSATLLDSSLKPVPAVLIYLSISPTEWIEAEIITCETQECLEQEESCLRSQDAESCWSTGFGSSLALHGQFLAIGHPGNQSVLVYKQETSAKEGLDIKWNLINVLFDDKKYSGRRFGASLSLGSSFLIVGIPDQTESGIKIFATPDGERAKEFSKTVFDSHEICCKHDMDCCSSQLAGTFVTQQEQAYTVRVVAGDDVNRASLLIDCSTTALKQQTTVCKIVANVRSASESESVAGVATSVSMGGESIYFGNPNAGCEDGDNTGSCGQVCSVTSCQPGFCLLYDWSEQNHLCLNCNDDDDCPGGVQRCAFEQAGVVTIICLGIFSLCFLCCCVCSLNLRFFATNHAPQGYEVACAVTLELMDRSSSWGFLLALLCCLPLSRFSDQERDERLMGEEEEESDASSDYGEADDLENMKGYIPPSVKEALRMSVLRKGKLSAGAEDQDSTESERERPQEVEREAAAKGGEKAGGSEDVEGKKEQELLEKQQEKEEGKEEEEREETDREGKEDEEAGGRRGATVDPEDPSEEKVDVKLDYFCCKKCARRAIETVLVPCGHRILCRKCAKGVKKCDICQQPVKRVQPVFHV</sequence>